<evidence type="ECO:0000313" key="3">
    <source>
        <dbReference type="Proteomes" id="UP001605036"/>
    </source>
</evidence>
<protein>
    <submittedName>
        <fullName evidence="2">Uncharacterized protein</fullName>
    </submittedName>
</protein>
<keyword evidence="3" id="KW-1185">Reference proteome</keyword>
<evidence type="ECO:0000256" key="1">
    <source>
        <dbReference type="SAM" id="MobiDB-lite"/>
    </source>
</evidence>
<name>A0ABD1XVT2_9MARC</name>
<accession>A0ABD1XVT2</accession>
<feature type="compositionally biased region" description="Basic and acidic residues" evidence="1">
    <location>
        <begin position="38"/>
        <end position="57"/>
    </location>
</feature>
<evidence type="ECO:0000313" key="2">
    <source>
        <dbReference type="EMBL" id="KAL2612031.1"/>
    </source>
</evidence>
<organism evidence="2 3">
    <name type="scientific">Riccia fluitans</name>
    <dbReference type="NCBI Taxonomy" id="41844"/>
    <lineage>
        <taxon>Eukaryota</taxon>
        <taxon>Viridiplantae</taxon>
        <taxon>Streptophyta</taxon>
        <taxon>Embryophyta</taxon>
        <taxon>Marchantiophyta</taxon>
        <taxon>Marchantiopsida</taxon>
        <taxon>Marchantiidae</taxon>
        <taxon>Marchantiales</taxon>
        <taxon>Ricciaceae</taxon>
        <taxon>Riccia</taxon>
    </lineage>
</organism>
<proteinExistence type="predicted"/>
<gene>
    <name evidence="2" type="ORF">R1flu_023723</name>
</gene>
<feature type="region of interest" description="Disordered" evidence="1">
    <location>
        <begin position="80"/>
        <end position="113"/>
    </location>
</feature>
<feature type="region of interest" description="Disordered" evidence="1">
    <location>
        <begin position="244"/>
        <end position="266"/>
    </location>
</feature>
<dbReference type="AlphaFoldDB" id="A0ABD1XVT2"/>
<comment type="caution">
    <text evidence="2">The sequence shown here is derived from an EMBL/GenBank/DDBJ whole genome shotgun (WGS) entry which is preliminary data.</text>
</comment>
<feature type="compositionally biased region" description="Basic and acidic residues" evidence="1">
    <location>
        <begin position="80"/>
        <end position="105"/>
    </location>
</feature>
<dbReference type="Proteomes" id="UP001605036">
    <property type="component" value="Unassembled WGS sequence"/>
</dbReference>
<sequence>MKRREKCRLCERVLAGDETSKAWNGPEQQNVQNVGVINERRGRSEPGRENDTTMRNHERTNLALRNVGKNHQNLERLFESVDHSPELNSCHEARRESPPKRHDSTTRPNSEMIATRRPVGIKSGAFSQLGTQCLFSRSSLRWEESEVCSFPSGRPTLHASSLIHRSQLKSRGIQQQRLSLGDVVSDTVARFGAERSVRGRSSRSEFLFLSFGGGEKLLAGSSLHVVERVDSELPVSLVITLPPDLSDSSPDPAPTGVIRRECCTSS</sequence>
<feature type="region of interest" description="Disordered" evidence="1">
    <location>
        <begin position="37"/>
        <end position="57"/>
    </location>
</feature>
<dbReference type="EMBL" id="JBHFFA010000007">
    <property type="protein sequence ID" value="KAL2612031.1"/>
    <property type="molecule type" value="Genomic_DNA"/>
</dbReference>
<reference evidence="2 3" key="1">
    <citation type="submission" date="2024-09" db="EMBL/GenBank/DDBJ databases">
        <title>Chromosome-scale assembly of Riccia fluitans.</title>
        <authorList>
            <person name="Paukszto L."/>
            <person name="Sawicki J."/>
            <person name="Karawczyk K."/>
            <person name="Piernik-Szablinska J."/>
            <person name="Szczecinska M."/>
            <person name="Mazdziarz M."/>
        </authorList>
    </citation>
    <scope>NUCLEOTIDE SEQUENCE [LARGE SCALE GENOMIC DNA]</scope>
    <source>
        <strain evidence="2">Rf_01</strain>
        <tissue evidence="2">Aerial parts of the thallus</tissue>
    </source>
</reference>